<keyword evidence="3" id="KW-1185">Reference proteome</keyword>
<feature type="compositionally biased region" description="Basic and acidic residues" evidence="1">
    <location>
        <begin position="608"/>
        <end position="623"/>
    </location>
</feature>
<name>A0AA39KRR7_9HYME</name>
<evidence type="ECO:0000256" key="1">
    <source>
        <dbReference type="SAM" id="MobiDB-lite"/>
    </source>
</evidence>
<organism evidence="2 3">
    <name type="scientific">Microctonus aethiopoides</name>
    <dbReference type="NCBI Taxonomy" id="144406"/>
    <lineage>
        <taxon>Eukaryota</taxon>
        <taxon>Metazoa</taxon>
        <taxon>Ecdysozoa</taxon>
        <taxon>Arthropoda</taxon>
        <taxon>Hexapoda</taxon>
        <taxon>Insecta</taxon>
        <taxon>Pterygota</taxon>
        <taxon>Neoptera</taxon>
        <taxon>Endopterygota</taxon>
        <taxon>Hymenoptera</taxon>
        <taxon>Apocrita</taxon>
        <taxon>Ichneumonoidea</taxon>
        <taxon>Braconidae</taxon>
        <taxon>Euphorinae</taxon>
        <taxon>Microctonus</taxon>
    </lineage>
</organism>
<feature type="compositionally biased region" description="Low complexity" evidence="1">
    <location>
        <begin position="840"/>
        <end position="858"/>
    </location>
</feature>
<dbReference type="AlphaFoldDB" id="A0AA39KRR7"/>
<feature type="region of interest" description="Disordered" evidence="1">
    <location>
        <begin position="481"/>
        <end position="501"/>
    </location>
</feature>
<feature type="region of interest" description="Disordered" evidence="1">
    <location>
        <begin position="224"/>
        <end position="244"/>
    </location>
</feature>
<feature type="compositionally biased region" description="Gly residues" evidence="1">
    <location>
        <begin position="437"/>
        <end position="446"/>
    </location>
</feature>
<feature type="compositionally biased region" description="Basic and acidic residues" evidence="1">
    <location>
        <begin position="642"/>
        <end position="655"/>
    </location>
</feature>
<feature type="compositionally biased region" description="Basic and acidic residues" evidence="1">
    <location>
        <begin position="85"/>
        <end position="105"/>
    </location>
</feature>
<evidence type="ECO:0000313" key="3">
    <source>
        <dbReference type="Proteomes" id="UP001168990"/>
    </source>
</evidence>
<comment type="caution">
    <text evidence="2">The sequence shown here is derived from an EMBL/GenBank/DDBJ whole genome shotgun (WGS) entry which is preliminary data.</text>
</comment>
<feature type="region of interest" description="Disordered" evidence="1">
    <location>
        <begin position="378"/>
        <end position="447"/>
    </location>
</feature>
<proteinExistence type="predicted"/>
<feature type="compositionally biased region" description="Low complexity" evidence="1">
    <location>
        <begin position="385"/>
        <end position="423"/>
    </location>
</feature>
<feature type="compositionally biased region" description="Basic and acidic residues" evidence="1">
    <location>
        <begin position="488"/>
        <end position="501"/>
    </location>
</feature>
<dbReference type="EMBL" id="JAQQBS010000003">
    <property type="protein sequence ID" value="KAK0171176.1"/>
    <property type="molecule type" value="Genomic_DNA"/>
</dbReference>
<feature type="region of interest" description="Disordered" evidence="1">
    <location>
        <begin position="71"/>
        <end position="105"/>
    </location>
</feature>
<feature type="region of interest" description="Disordered" evidence="1">
    <location>
        <begin position="697"/>
        <end position="724"/>
    </location>
</feature>
<feature type="compositionally biased region" description="Basic and acidic residues" evidence="1">
    <location>
        <begin position="309"/>
        <end position="357"/>
    </location>
</feature>
<feature type="region of interest" description="Disordered" evidence="1">
    <location>
        <begin position="278"/>
        <end position="359"/>
    </location>
</feature>
<feature type="compositionally biased region" description="Basic and acidic residues" evidence="1">
    <location>
        <begin position="189"/>
        <end position="201"/>
    </location>
</feature>
<reference evidence="2" key="2">
    <citation type="submission" date="2023-03" db="EMBL/GenBank/DDBJ databases">
        <authorList>
            <person name="Inwood S.N."/>
            <person name="Skelly J.G."/>
            <person name="Guhlin J."/>
            <person name="Harrop T.W.R."/>
            <person name="Goldson S.G."/>
            <person name="Dearden P.K."/>
        </authorList>
    </citation>
    <scope>NUCLEOTIDE SEQUENCE</scope>
    <source>
        <strain evidence="2">Irish</strain>
        <tissue evidence="2">Whole body</tissue>
    </source>
</reference>
<feature type="region of interest" description="Disordered" evidence="1">
    <location>
        <begin position="928"/>
        <end position="961"/>
    </location>
</feature>
<dbReference type="Proteomes" id="UP001168990">
    <property type="component" value="Unassembled WGS sequence"/>
</dbReference>
<feature type="compositionally biased region" description="Basic residues" evidence="1">
    <location>
        <begin position="424"/>
        <end position="433"/>
    </location>
</feature>
<feature type="compositionally biased region" description="Polar residues" evidence="1">
    <location>
        <begin position="580"/>
        <end position="598"/>
    </location>
</feature>
<feature type="region of interest" description="Disordered" evidence="1">
    <location>
        <begin position="511"/>
        <end position="530"/>
    </location>
</feature>
<evidence type="ECO:0000313" key="2">
    <source>
        <dbReference type="EMBL" id="KAK0171176.1"/>
    </source>
</evidence>
<sequence length="976" mass="112108">MEVISTRRYEARPPAAVIHPGTLIDHENPIATIKEEEWETRKKKEITTTRQIQTRVKRQVVLEDGEVIKDSGPLVTTNTTEDVEQQEHTTQERRKNGDDKPKEIEWNGSAGRLVQKELNETVVKSREEVEELLETEDRRQFGDITDEAYQQAIRNNNSRDLRQALAESSKQLSTESGPRVIQHTTKSSKVIDTEEKHERNELKSDGAIVTETKTSVTHEEIRDTPDHVNGLKDNDEPTETRRESSQKFIKKRNEDIVDYVLDGEVINREMRYVSETTEGNRVGDWPPPSTTMRTMWIQKPNGSPTENDTLNRKDALTKKPLDPEQEDEARKFETSKWLESHFGSESRSSHGSIEHDIPPVQTAANTSFINVTMKSCIPRDRKYKSSSSNSSNLHYRSHQQQSPQQPQQQPQSQPQQQQQQQHHQQSHHQRKTTSKGTGSGTTGGYFHGISEWSERYQASDKQNNNGESSSPSHCIIETQRSNGYSTHETPHRSMDTLKSTKETGYIRNYETTHNRHEFQQRSSPPSPPIRRRVRQQIISNNEDKNSNLERGTSPVQVIQRTWEKRNRDIHDHGRFDNIETRQTQTMYSPTQRYRSTSPVIKISLTPPLRRERKTEKVRSEKSSSNKRSRSPKGHHGTSRKSKIGESFRKLVDKLRSASTERNNKSKKSGISSTSQLTQTDDNSTYLQYNVIDKNIPEINKRDEINGKTPERPPRSPRNSTTSPVTKTIKVTRLNGHIANYDQYGRNDSVTPVHRYYIEESFTGRNTHDRNASHGNSKKHGRTRIIDRDTINNHDYNIESTSLGRFSKSASRLANDYERDEQFTSTQTLPRKLHLVNHSKTLLSPSSSSSSNRNRLTPSINHHNKQSREQSTKSNQSRHYGSMINISIKNAVNNNSQIHDTMPIPAKPERTYKSSLSRSKSFNVLEASTNGTRDYSHRTPYKSNTQLNRLDETPPLKSPGILASINRSNRDLYKAEY</sequence>
<reference evidence="2" key="1">
    <citation type="journal article" date="2023" name="bioRxiv">
        <title>Scaffold-level genome assemblies of two parasitoid biocontrol wasps reveal the parthenogenesis mechanism and an associated novel virus.</title>
        <authorList>
            <person name="Inwood S."/>
            <person name="Skelly J."/>
            <person name="Guhlin J."/>
            <person name="Harrop T."/>
            <person name="Goldson S."/>
            <person name="Dearden P."/>
        </authorList>
    </citation>
    <scope>NUCLEOTIDE SEQUENCE</scope>
    <source>
        <strain evidence="2">Irish</strain>
        <tissue evidence="2">Whole body</tissue>
    </source>
</reference>
<accession>A0AA39KRR7</accession>
<feature type="compositionally biased region" description="Basic residues" evidence="1">
    <location>
        <begin position="624"/>
        <end position="641"/>
    </location>
</feature>
<gene>
    <name evidence="2" type="ORF">PV328_008930</name>
</gene>
<feature type="region of interest" description="Disordered" evidence="1">
    <location>
        <begin position="840"/>
        <end position="877"/>
    </location>
</feature>
<feature type="compositionally biased region" description="Basic and acidic residues" evidence="1">
    <location>
        <begin position="697"/>
        <end position="713"/>
    </location>
</feature>
<protein>
    <submittedName>
        <fullName evidence="2">Uncharacterized protein</fullName>
    </submittedName>
</protein>
<feature type="region of interest" description="Disordered" evidence="1">
    <location>
        <begin position="164"/>
        <end position="201"/>
    </location>
</feature>
<feature type="compositionally biased region" description="Polar residues" evidence="1">
    <location>
        <begin position="668"/>
        <end position="678"/>
    </location>
</feature>
<feature type="compositionally biased region" description="Polar residues" evidence="1">
    <location>
        <begin position="166"/>
        <end position="188"/>
    </location>
</feature>
<feature type="region of interest" description="Disordered" evidence="1">
    <location>
        <begin position="574"/>
        <end position="678"/>
    </location>
</feature>